<dbReference type="EMBL" id="KV427650">
    <property type="protein sequence ID" value="KZT02654.1"/>
    <property type="molecule type" value="Genomic_DNA"/>
</dbReference>
<proteinExistence type="predicted"/>
<evidence type="ECO:0000313" key="3">
    <source>
        <dbReference type="EMBL" id="KZT02654.1"/>
    </source>
</evidence>
<dbReference type="Proteomes" id="UP000076871">
    <property type="component" value="Unassembled WGS sequence"/>
</dbReference>
<name>A0A165CE88_9APHY</name>
<dbReference type="OrthoDB" id="3258282at2759"/>
<evidence type="ECO:0000256" key="2">
    <source>
        <dbReference type="SAM" id="MobiDB-lite"/>
    </source>
</evidence>
<dbReference type="GeneID" id="63821957"/>
<feature type="coiled-coil region" evidence="1">
    <location>
        <begin position="424"/>
        <end position="454"/>
    </location>
</feature>
<evidence type="ECO:0000256" key="1">
    <source>
        <dbReference type="SAM" id="Coils"/>
    </source>
</evidence>
<protein>
    <submittedName>
        <fullName evidence="3">Uncharacterized protein</fullName>
    </submittedName>
</protein>
<accession>A0A165CE88</accession>
<evidence type="ECO:0000313" key="4">
    <source>
        <dbReference type="Proteomes" id="UP000076871"/>
    </source>
</evidence>
<feature type="region of interest" description="Disordered" evidence="2">
    <location>
        <begin position="138"/>
        <end position="223"/>
    </location>
</feature>
<dbReference type="InParanoid" id="A0A165CE88"/>
<keyword evidence="1" id="KW-0175">Coiled coil</keyword>
<keyword evidence="4" id="KW-1185">Reference proteome</keyword>
<sequence>MSAPHMNRPLNYFQQSPVRGQLEHPDGYSKTGWRYLQCTDTPNELRVLLPPKTATIYGHLLQAELDELDKGRDASWDNILQIRHLKDRIIRKCQRLAQASRSTGSASVKSSARSVFYTVHAPPDFRLKEMERWFKAQGGESGVNRDSAPAHDRPAASCSCEQCNPSKPVRQGGGHQMRRPSTGARSRPTGPSAVERVQMRRAQSESQSTTLLDPSIAPKKPQYRRAYSDAYKTAGLMARQFPQPHQATQPRQKPVGRKKSVSADVASEPHSNRLKPNSPEPIPIPYRARNTEADATAMADSPQSTLPALDEFSPVALPKEPTVPSSPNGQVLSPIFEGSEGREAAEVSQRAIPRRRSSFKRANSLNRLSVASQTKSVAWAMDRDWIEQMESYMKAASEAEDLGLGLDALRAGYQKEVEAMRRLCRNVVDASERIRQEMEKLQRDEEAVRRQETKLLHAFEQLERKESLFRDRVLSVLEETKCVVHLCDKKREMHEI</sequence>
<organism evidence="3 4">
    <name type="scientific">Laetiporus sulphureus 93-53</name>
    <dbReference type="NCBI Taxonomy" id="1314785"/>
    <lineage>
        <taxon>Eukaryota</taxon>
        <taxon>Fungi</taxon>
        <taxon>Dikarya</taxon>
        <taxon>Basidiomycota</taxon>
        <taxon>Agaricomycotina</taxon>
        <taxon>Agaricomycetes</taxon>
        <taxon>Polyporales</taxon>
        <taxon>Laetiporus</taxon>
    </lineage>
</organism>
<dbReference type="AlphaFoldDB" id="A0A165CE88"/>
<reference evidence="3 4" key="1">
    <citation type="journal article" date="2016" name="Mol. Biol. Evol.">
        <title>Comparative Genomics of Early-Diverging Mushroom-Forming Fungi Provides Insights into the Origins of Lignocellulose Decay Capabilities.</title>
        <authorList>
            <person name="Nagy L.G."/>
            <person name="Riley R."/>
            <person name="Tritt A."/>
            <person name="Adam C."/>
            <person name="Daum C."/>
            <person name="Floudas D."/>
            <person name="Sun H."/>
            <person name="Yadav J.S."/>
            <person name="Pangilinan J."/>
            <person name="Larsson K.H."/>
            <person name="Matsuura K."/>
            <person name="Barry K."/>
            <person name="Labutti K."/>
            <person name="Kuo R."/>
            <person name="Ohm R.A."/>
            <person name="Bhattacharya S.S."/>
            <person name="Shirouzu T."/>
            <person name="Yoshinaga Y."/>
            <person name="Martin F.M."/>
            <person name="Grigoriev I.V."/>
            <person name="Hibbett D.S."/>
        </authorList>
    </citation>
    <scope>NUCLEOTIDE SEQUENCE [LARGE SCALE GENOMIC DNA]</scope>
    <source>
        <strain evidence="3 4">93-53</strain>
    </source>
</reference>
<gene>
    <name evidence="3" type="ORF">LAESUDRAFT_661324</name>
</gene>
<feature type="region of interest" description="Disordered" evidence="2">
    <location>
        <begin position="240"/>
        <end position="283"/>
    </location>
</feature>
<dbReference type="RefSeq" id="XP_040760394.1">
    <property type="nucleotide sequence ID" value="XM_040904927.1"/>
</dbReference>
<dbReference type="STRING" id="1314785.A0A165CE88"/>